<protein>
    <recommendedName>
        <fullName evidence="4">Secreted peptide</fullName>
    </recommendedName>
</protein>
<evidence type="ECO:0000256" key="1">
    <source>
        <dbReference type="SAM" id="Phobius"/>
    </source>
</evidence>
<gene>
    <name evidence="2" type="ORF">B0J12DRAFT_119405</name>
</gene>
<proteinExistence type="predicted"/>
<evidence type="ECO:0000313" key="2">
    <source>
        <dbReference type="EMBL" id="KAH7047367.1"/>
    </source>
</evidence>
<evidence type="ECO:0000313" key="3">
    <source>
        <dbReference type="Proteomes" id="UP000774617"/>
    </source>
</evidence>
<accession>A0ABQ8G7X4</accession>
<evidence type="ECO:0008006" key="4">
    <source>
        <dbReference type="Google" id="ProtNLM"/>
    </source>
</evidence>
<keyword evidence="1" id="KW-0472">Membrane</keyword>
<comment type="caution">
    <text evidence="2">The sequence shown here is derived from an EMBL/GenBank/DDBJ whole genome shotgun (WGS) entry which is preliminary data.</text>
</comment>
<organism evidence="2 3">
    <name type="scientific">Macrophomina phaseolina</name>
    <dbReference type="NCBI Taxonomy" id="35725"/>
    <lineage>
        <taxon>Eukaryota</taxon>
        <taxon>Fungi</taxon>
        <taxon>Dikarya</taxon>
        <taxon>Ascomycota</taxon>
        <taxon>Pezizomycotina</taxon>
        <taxon>Dothideomycetes</taxon>
        <taxon>Dothideomycetes incertae sedis</taxon>
        <taxon>Botryosphaeriales</taxon>
        <taxon>Botryosphaeriaceae</taxon>
        <taxon>Macrophomina</taxon>
    </lineage>
</organism>
<name>A0ABQ8G7X4_9PEZI</name>
<dbReference type="EMBL" id="JAGTJR010000016">
    <property type="protein sequence ID" value="KAH7047367.1"/>
    <property type="molecule type" value="Genomic_DNA"/>
</dbReference>
<keyword evidence="3" id="KW-1185">Reference proteome</keyword>
<keyword evidence="1" id="KW-1133">Transmembrane helix</keyword>
<feature type="transmembrane region" description="Helical" evidence="1">
    <location>
        <begin position="70"/>
        <end position="92"/>
    </location>
</feature>
<feature type="transmembrane region" description="Helical" evidence="1">
    <location>
        <begin position="43"/>
        <end position="63"/>
    </location>
</feature>
<dbReference type="Proteomes" id="UP000774617">
    <property type="component" value="Unassembled WGS sequence"/>
</dbReference>
<keyword evidence="1" id="KW-0812">Transmembrane</keyword>
<sequence>MGYQPLFLCFVLSSPCLLLFPVLHILQPASSFSLLCLELFVRWVTYLLLLFSSVRCVCLSACLSDRISVLMLIQVFFSVACFSSLVTASPYLSLCSHFSAINPL</sequence>
<reference evidence="2 3" key="1">
    <citation type="journal article" date="2021" name="Nat. Commun.">
        <title>Genetic determinants of endophytism in the Arabidopsis root mycobiome.</title>
        <authorList>
            <person name="Mesny F."/>
            <person name="Miyauchi S."/>
            <person name="Thiergart T."/>
            <person name="Pickel B."/>
            <person name="Atanasova L."/>
            <person name="Karlsson M."/>
            <person name="Huettel B."/>
            <person name="Barry K.W."/>
            <person name="Haridas S."/>
            <person name="Chen C."/>
            <person name="Bauer D."/>
            <person name="Andreopoulos W."/>
            <person name="Pangilinan J."/>
            <person name="LaButti K."/>
            <person name="Riley R."/>
            <person name="Lipzen A."/>
            <person name="Clum A."/>
            <person name="Drula E."/>
            <person name="Henrissat B."/>
            <person name="Kohler A."/>
            <person name="Grigoriev I.V."/>
            <person name="Martin F.M."/>
            <person name="Hacquard S."/>
        </authorList>
    </citation>
    <scope>NUCLEOTIDE SEQUENCE [LARGE SCALE GENOMIC DNA]</scope>
    <source>
        <strain evidence="2 3">MPI-SDFR-AT-0080</strain>
    </source>
</reference>